<protein>
    <recommendedName>
        <fullName evidence="3">DUF3313 domain-containing protein</fullName>
    </recommendedName>
</protein>
<evidence type="ECO:0000313" key="1">
    <source>
        <dbReference type="EMBL" id="CDH45739.1"/>
    </source>
</evidence>
<gene>
    <name evidence="1" type="ORF">BN874_2830004</name>
</gene>
<keyword evidence="2" id="KW-1185">Reference proteome</keyword>
<proteinExistence type="predicted"/>
<evidence type="ECO:0000313" key="2">
    <source>
        <dbReference type="Proteomes" id="UP000019184"/>
    </source>
</evidence>
<dbReference type="Proteomes" id="UP000019184">
    <property type="component" value="Unassembled WGS sequence"/>
</dbReference>
<organism evidence="1 2">
    <name type="scientific">Candidatus Contendobacter odensis Run_B_J11</name>
    <dbReference type="NCBI Taxonomy" id="1400861"/>
    <lineage>
        <taxon>Bacteria</taxon>
        <taxon>Pseudomonadati</taxon>
        <taxon>Pseudomonadota</taxon>
        <taxon>Gammaproteobacteria</taxon>
        <taxon>Candidatus Competibacteraceae</taxon>
        <taxon>Candidatus Contendibacter</taxon>
    </lineage>
</organism>
<dbReference type="Pfam" id="PF11769">
    <property type="entry name" value="DUF3313"/>
    <property type="match status" value="1"/>
</dbReference>
<sequence>MSELPAPYPPATDSMIMRRLIFPCLASLALLLTACASNPDMSEQAPTPVTYAGFLSDPGRLQPVPGDSGAYQWADSPTTLARYNKILLERIQVQLAGDADYKAVDPTQLKALVDYFHQAIVNALGSAYPVVTQPGRGVLRVRITIVNLVPTKPEMSVVAAVVPFATIPDLASGAASGGPVGSAPYLGRTGIAVQFIDSETSRVVAEYADTRVGRKYVVDTSQGVGNAVTTGVSDYAKSFSTWAYAQQAFDAWAQKFRARLDQVHGR</sequence>
<name>A0A7U7J360_9GAMM</name>
<dbReference type="AlphaFoldDB" id="A0A7U7J360"/>
<evidence type="ECO:0008006" key="3">
    <source>
        <dbReference type="Google" id="ProtNLM"/>
    </source>
</evidence>
<dbReference type="InterPro" id="IPR021747">
    <property type="entry name" value="DUF3313"/>
</dbReference>
<reference evidence="1 2" key="1">
    <citation type="journal article" date="2014" name="ISME J.">
        <title>Candidatus Competibacter-lineage genomes retrieved from metagenomes reveal functional metabolic diversity.</title>
        <authorList>
            <person name="McIlroy S.J."/>
            <person name="Albertsen M."/>
            <person name="Andresen E.K."/>
            <person name="Saunders A.M."/>
            <person name="Kristiansen R."/>
            <person name="Stokholm-Bjerregaard M."/>
            <person name="Nielsen K.L."/>
            <person name="Nielsen P.H."/>
        </authorList>
    </citation>
    <scope>NUCLEOTIDE SEQUENCE [LARGE SCALE GENOMIC DNA]</scope>
    <source>
        <strain evidence="1 2">Run_B_J11</strain>
    </source>
</reference>
<accession>A0A7U7J360</accession>
<dbReference type="EMBL" id="CBTK010000205">
    <property type="protein sequence ID" value="CDH45739.1"/>
    <property type="molecule type" value="Genomic_DNA"/>
</dbReference>
<comment type="caution">
    <text evidence="1">The sequence shown here is derived from an EMBL/GenBank/DDBJ whole genome shotgun (WGS) entry which is preliminary data.</text>
</comment>